<evidence type="ECO:0000313" key="2">
    <source>
        <dbReference type="EMBL" id="NKF21018.1"/>
    </source>
</evidence>
<evidence type="ECO:0000313" key="3">
    <source>
        <dbReference type="Proteomes" id="UP000653472"/>
    </source>
</evidence>
<reference evidence="2" key="1">
    <citation type="submission" date="2020-03" db="EMBL/GenBank/DDBJ databases">
        <title>Solimonas marina sp. nov., isolated from deep seawater of the Pacific Ocean.</title>
        <authorList>
            <person name="Liu X."/>
            <person name="Lai Q."/>
            <person name="Sun F."/>
            <person name="Gai Y."/>
            <person name="Li G."/>
            <person name="Shao Z."/>
        </authorList>
    </citation>
    <scope>NUCLEOTIDE SEQUENCE</scope>
    <source>
        <strain evidence="2">C16B3</strain>
    </source>
</reference>
<keyword evidence="3" id="KW-1185">Reference proteome</keyword>
<dbReference type="InterPro" id="IPR002763">
    <property type="entry name" value="DUF72"/>
</dbReference>
<gene>
    <name evidence="2" type="ORF">G7Y82_01735</name>
</gene>
<feature type="region of interest" description="Disordered" evidence="1">
    <location>
        <begin position="1"/>
        <end position="25"/>
    </location>
</feature>
<dbReference type="PANTHER" id="PTHR30348">
    <property type="entry name" value="UNCHARACTERIZED PROTEIN YECE"/>
    <property type="match status" value="1"/>
</dbReference>
<dbReference type="PANTHER" id="PTHR30348:SF4">
    <property type="entry name" value="DUF72 DOMAIN-CONTAINING PROTEIN"/>
    <property type="match status" value="1"/>
</dbReference>
<proteinExistence type="predicted"/>
<comment type="caution">
    <text evidence="2">The sequence shown here is derived from an EMBL/GenBank/DDBJ whole genome shotgun (WGS) entry which is preliminary data.</text>
</comment>
<dbReference type="InterPro" id="IPR036520">
    <property type="entry name" value="UPF0759_sf"/>
</dbReference>
<accession>A0A969W7P8</accession>
<organism evidence="2 3">
    <name type="scientific">Solimonas marina</name>
    <dbReference type="NCBI Taxonomy" id="2714601"/>
    <lineage>
        <taxon>Bacteria</taxon>
        <taxon>Pseudomonadati</taxon>
        <taxon>Pseudomonadota</taxon>
        <taxon>Gammaproteobacteria</taxon>
        <taxon>Nevskiales</taxon>
        <taxon>Nevskiaceae</taxon>
        <taxon>Solimonas</taxon>
    </lineage>
</organism>
<dbReference type="Proteomes" id="UP000653472">
    <property type="component" value="Unassembled WGS sequence"/>
</dbReference>
<dbReference type="Gene3D" id="3.20.20.410">
    <property type="entry name" value="Protein of unknown function UPF0759"/>
    <property type="match status" value="1"/>
</dbReference>
<dbReference type="EMBL" id="JAAVXB010000001">
    <property type="protein sequence ID" value="NKF21018.1"/>
    <property type="molecule type" value="Genomic_DNA"/>
</dbReference>
<dbReference type="AlphaFoldDB" id="A0A969W7P8"/>
<dbReference type="SUPFAM" id="SSF117396">
    <property type="entry name" value="TM1631-like"/>
    <property type="match status" value="1"/>
</dbReference>
<dbReference type="Pfam" id="PF01904">
    <property type="entry name" value="DUF72"/>
    <property type="match status" value="1"/>
</dbReference>
<dbReference type="RefSeq" id="WP_168146263.1">
    <property type="nucleotide sequence ID" value="NZ_JAAVXB010000001.1"/>
</dbReference>
<sequence length="340" mass="36603">MQDSLFPDDEPAPAAPASAARRARGVEPAAHGADLRLLREALPASLRLGTSSWSYPGWVGSVWAQDYSTQKLAKQGLRAYAQHPLLRTVSLDRAFYQPLDAGQYAAYAQQVPDDFRFVVKAPGLVADALRRDESGRGQEWNPGFLDPQLAVQLCAEPLLDGLRGKLGALVFQLSPLPDAMLHDLPALLQRLGAMLRALPPLHERAPGAVLAVEVRNAEWLSPAFAQTLREAGATYCLGLHAKMPPIEAQLPVLRALWPGPLVCRWNLHRRHGVYGYEAAKRLYGDFNALVDPDPETRATLARVIAGTTTAGHAAYVTLGNKAEGSAPLSVLALAEALAAG</sequence>
<evidence type="ECO:0000256" key="1">
    <source>
        <dbReference type="SAM" id="MobiDB-lite"/>
    </source>
</evidence>
<protein>
    <submittedName>
        <fullName evidence="2">DUF72 domain-containing protein</fullName>
    </submittedName>
</protein>
<feature type="compositionally biased region" description="Acidic residues" evidence="1">
    <location>
        <begin position="1"/>
        <end position="11"/>
    </location>
</feature>
<name>A0A969W7P8_9GAMM</name>